<dbReference type="GeneID" id="54546749"/>
<feature type="region of interest" description="Disordered" evidence="1">
    <location>
        <begin position="1"/>
        <end position="65"/>
    </location>
</feature>
<dbReference type="OrthoDB" id="3794856at2759"/>
<keyword evidence="3" id="KW-1185">Reference proteome</keyword>
<feature type="compositionally biased region" description="Polar residues" evidence="1">
    <location>
        <begin position="12"/>
        <end position="28"/>
    </location>
</feature>
<dbReference type="Proteomes" id="UP000800097">
    <property type="component" value="Unassembled WGS sequence"/>
</dbReference>
<organism evidence="2 3">
    <name type="scientific">Westerdykella ornata</name>
    <dbReference type="NCBI Taxonomy" id="318751"/>
    <lineage>
        <taxon>Eukaryota</taxon>
        <taxon>Fungi</taxon>
        <taxon>Dikarya</taxon>
        <taxon>Ascomycota</taxon>
        <taxon>Pezizomycotina</taxon>
        <taxon>Dothideomycetes</taxon>
        <taxon>Pleosporomycetidae</taxon>
        <taxon>Pleosporales</taxon>
        <taxon>Sporormiaceae</taxon>
        <taxon>Westerdykella</taxon>
    </lineage>
</organism>
<name>A0A6A6J917_WESOR</name>
<feature type="compositionally biased region" description="Polar residues" evidence="1">
    <location>
        <begin position="366"/>
        <end position="389"/>
    </location>
</feature>
<sequence>MVPCQLAVDANTPVSEASGNTFSASTSPEAVPAGDHASPSVRPVEQDDDCEMSDAPSVSDDNEADANVTSLNYSTGTAPDGGETPKPSITLMFSSYEEADRACPGPAWTPVRPDNTLPKTQQDRVQIVIRLLEALQNRTDVHDRAGSVYGSRWQKKDRAGNFVDYYDPAIMEKVCWDVLKIAEEMHTHQGASHLPFHDKEFNKCIYKTKDWTFGTRIDWMVKLMRDFKSRCEKLIKGAELALYVASPEEIYTTSEQNRKQNDKRQGFLKAGREISKKEKAAEDGAGTGAPFVDELQSEAQSEAAPKPAATQPKSTRKSRASASRTNIKNCVNETGVEVDEGGEAVAGEEPKPPAKPVRNQRKRTQTSRAGSSQKTSKNTSSGSGDQLNQADEVEAGRQLKKTRAASKKASDPASKPTGVRKQKRKNL</sequence>
<feature type="compositionally biased region" description="Basic residues" evidence="1">
    <location>
        <begin position="418"/>
        <end position="427"/>
    </location>
</feature>
<accession>A0A6A6J917</accession>
<gene>
    <name evidence="2" type="ORF">EI97DRAFT_188424</name>
</gene>
<protein>
    <submittedName>
        <fullName evidence="2">Uncharacterized protein</fullName>
    </submittedName>
</protein>
<proteinExistence type="predicted"/>
<dbReference type="AlphaFoldDB" id="A0A6A6J917"/>
<feature type="region of interest" description="Disordered" evidence="1">
    <location>
        <begin position="270"/>
        <end position="427"/>
    </location>
</feature>
<dbReference type="RefSeq" id="XP_033650599.1">
    <property type="nucleotide sequence ID" value="XM_033793574.1"/>
</dbReference>
<evidence type="ECO:0000313" key="2">
    <source>
        <dbReference type="EMBL" id="KAF2273060.1"/>
    </source>
</evidence>
<dbReference type="EMBL" id="ML986513">
    <property type="protein sequence ID" value="KAF2273060.1"/>
    <property type="molecule type" value="Genomic_DNA"/>
</dbReference>
<feature type="compositionally biased region" description="Basic and acidic residues" evidence="1">
    <location>
        <begin position="270"/>
        <end position="282"/>
    </location>
</feature>
<evidence type="ECO:0000256" key="1">
    <source>
        <dbReference type="SAM" id="MobiDB-lite"/>
    </source>
</evidence>
<reference evidence="2" key="1">
    <citation type="journal article" date="2020" name="Stud. Mycol.">
        <title>101 Dothideomycetes genomes: a test case for predicting lifestyles and emergence of pathogens.</title>
        <authorList>
            <person name="Haridas S."/>
            <person name="Albert R."/>
            <person name="Binder M."/>
            <person name="Bloem J."/>
            <person name="Labutti K."/>
            <person name="Salamov A."/>
            <person name="Andreopoulos B."/>
            <person name="Baker S."/>
            <person name="Barry K."/>
            <person name="Bills G."/>
            <person name="Bluhm B."/>
            <person name="Cannon C."/>
            <person name="Castanera R."/>
            <person name="Culley D."/>
            <person name="Daum C."/>
            <person name="Ezra D."/>
            <person name="Gonzalez J."/>
            <person name="Henrissat B."/>
            <person name="Kuo A."/>
            <person name="Liang C."/>
            <person name="Lipzen A."/>
            <person name="Lutzoni F."/>
            <person name="Magnuson J."/>
            <person name="Mondo S."/>
            <person name="Nolan M."/>
            <person name="Ohm R."/>
            <person name="Pangilinan J."/>
            <person name="Park H.-J."/>
            <person name="Ramirez L."/>
            <person name="Alfaro M."/>
            <person name="Sun H."/>
            <person name="Tritt A."/>
            <person name="Yoshinaga Y."/>
            <person name="Zwiers L.-H."/>
            <person name="Turgeon B."/>
            <person name="Goodwin S."/>
            <person name="Spatafora J."/>
            <person name="Crous P."/>
            <person name="Grigoriev I."/>
        </authorList>
    </citation>
    <scope>NUCLEOTIDE SEQUENCE</scope>
    <source>
        <strain evidence="2">CBS 379.55</strain>
    </source>
</reference>
<evidence type="ECO:0000313" key="3">
    <source>
        <dbReference type="Proteomes" id="UP000800097"/>
    </source>
</evidence>